<comment type="caution">
    <text evidence="1">The sequence shown here is derived from an EMBL/GenBank/DDBJ whole genome shotgun (WGS) entry which is preliminary data.</text>
</comment>
<gene>
    <name evidence="1" type="primary">jg3828</name>
    <name evidence="1" type="ORF">PAEG_LOCUS14624</name>
</gene>
<name>A0A8S4RKY9_9NEOP</name>
<dbReference type="AlphaFoldDB" id="A0A8S4RKY9"/>
<proteinExistence type="predicted"/>
<sequence>MHAACIEALAHNRETTSTPGANMAGSAKLRVDSSVVESYIFAPFDPDPWMPWGNDLKVAKMMQVRDSTSRLNTSSDNRKFRLSSQRKSFIVTFKIKNLRFKYNISLGKKPQ</sequence>
<evidence type="ECO:0000313" key="2">
    <source>
        <dbReference type="Proteomes" id="UP000838756"/>
    </source>
</evidence>
<organism evidence="1 2">
    <name type="scientific">Pararge aegeria aegeria</name>
    <dbReference type="NCBI Taxonomy" id="348720"/>
    <lineage>
        <taxon>Eukaryota</taxon>
        <taxon>Metazoa</taxon>
        <taxon>Ecdysozoa</taxon>
        <taxon>Arthropoda</taxon>
        <taxon>Hexapoda</taxon>
        <taxon>Insecta</taxon>
        <taxon>Pterygota</taxon>
        <taxon>Neoptera</taxon>
        <taxon>Endopterygota</taxon>
        <taxon>Lepidoptera</taxon>
        <taxon>Glossata</taxon>
        <taxon>Ditrysia</taxon>
        <taxon>Papilionoidea</taxon>
        <taxon>Nymphalidae</taxon>
        <taxon>Satyrinae</taxon>
        <taxon>Satyrini</taxon>
        <taxon>Parargina</taxon>
        <taxon>Pararge</taxon>
    </lineage>
</organism>
<keyword evidence="2" id="KW-1185">Reference proteome</keyword>
<evidence type="ECO:0000313" key="1">
    <source>
        <dbReference type="EMBL" id="CAH2237331.1"/>
    </source>
</evidence>
<protein>
    <submittedName>
        <fullName evidence="1">Jg3828 protein</fullName>
    </submittedName>
</protein>
<reference evidence="1" key="1">
    <citation type="submission" date="2022-03" db="EMBL/GenBank/DDBJ databases">
        <authorList>
            <person name="Lindestad O."/>
        </authorList>
    </citation>
    <scope>NUCLEOTIDE SEQUENCE</scope>
</reference>
<accession>A0A8S4RKY9</accession>
<dbReference type="EMBL" id="CAKXAJ010025258">
    <property type="protein sequence ID" value="CAH2237331.1"/>
    <property type="molecule type" value="Genomic_DNA"/>
</dbReference>
<dbReference type="Proteomes" id="UP000838756">
    <property type="component" value="Unassembled WGS sequence"/>
</dbReference>